<organism evidence="2 3">
    <name type="scientific">Prochlorococcus marinus (strain SARG / CCMP1375 / SS120)</name>
    <dbReference type="NCBI Taxonomy" id="167539"/>
    <lineage>
        <taxon>Bacteria</taxon>
        <taxon>Bacillati</taxon>
        <taxon>Cyanobacteriota</taxon>
        <taxon>Cyanophyceae</taxon>
        <taxon>Synechococcales</taxon>
        <taxon>Prochlorococcaceae</taxon>
        <taxon>Prochlorococcus</taxon>
    </lineage>
</organism>
<evidence type="ECO:0000313" key="2">
    <source>
        <dbReference type="EMBL" id="AAQ00912.1"/>
    </source>
</evidence>
<sequence length="517" mass="58376">MAFPNTYSVGITSLGFQIIWATLAQRIDIDVRRQFTDQEDAPHRRNDLFGFSLSWELDGPVLLDLLEKNKIPIWSQKRSENDPIVFGGGQVLTANPEPFAPFLDVVLLGDGENLLPAFINTIQEKKDLSRTEKLKALAQVPGIYVPIFYQPQYNCSGELIGITPTSPDIPSKISKQTWKKNILSHSTVITPEAAWPNIHMIEVVRSCPELCRFCLASYLNLPFRNSSLEAGLIPAVEKGFAITKRIGLLGASISQHPEFEDLLNWLNKDRFEDMRLSLSSVRATTVNLKMTQLLSRRNSKSITIAIESGSEKLRQVINKKLAEEEIFAAARYAKEGGLKSMKLYGMVGLPTENEDDIQASVDLLLKIKQRNSGLRLTFGVSTFVPKAHTPFQWFGLRKESKKRLKKLAKQLKPNGIDFRPESYGWSVIQTLISRSDRRLANVIALVRGSNNSLGGWKKAYKTIQDTSLPNISNQQLPHWEQVINNEWSIDQALPWMHIEGPLTFEQLIKHQEHALIP</sequence>
<dbReference type="STRING" id="167539.Pro_1868"/>
<protein>
    <submittedName>
        <fullName evidence="2">SAM radical enzyme</fullName>
    </submittedName>
</protein>
<dbReference type="Pfam" id="PF04055">
    <property type="entry name" value="Radical_SAM"/>
    <property type="match status" value="1"/>
</dbReference>
<dbReference type="PROSITE" id="PS51918">
    <property type="entry name" value="RADICAL_SAM"/>
    <property type="match status" value="1"/>
</dbReference>
<dbReference type="SUPFAM" id="SSF102114">
    <property type="entry name" value="Radical SAM enzymes"/>
    <property type="match status" value="1"/>
</dbReference>
<dbReference type="KEGG" id="pma:Pro_1868"/>
<dbReference type="InterPro" id="IPR023404">
    <property type="entry name" value="rSAM_horseshoe"/>
</dbReference>
<dbReference type="eggNOG" id="COG1032">
    <property type="taxonomic scope" value="Bacteria"/>
</dbReference>
<dbReference type="InterPro" id="IPR045784">
    <property type="entry name" value="Radical_SAM_N2"/>
</dbReference>
<dbReference type="CDD" id="cd01335">
    <property type="entry name" value="Radical_SAM"/>
    <property type="match status" value="1"/>
</dbReference>
<dbReference type="Gene3D" id="3.80.30.20">
    <property type="entry name" value="tm_1862 like domain"/>
    <property type="match status" value="1"/>
</dbReference>
<evidence type="ECO:0000313" key="3">
    <source>
        <dbReference type="Proteomes" id="UP000001420"/>
    </source>
</evidence>
<dbReference type="EMBL" id="AE017126">
    <property type="protein sequence ID" value="AAQ00912.1"/>
    <property type="molecule type" value="Genomic_DNA"/>
</dbReference>
<evidence type="ECO:0000259" key="1">
    <source>
        <dbReference type="PROSITE" id="PS51918"/>
    </source>
</evidence>
<dbReference type="GO" id="GO:0051536">
    <property type="term" value="F:iron-sulfur cluster binding"/>
    <property type="evidence" value="ECO:0007669"/>
    <property type="project" value="InterPro"/>
</dbReference>
<name>Q7V9G5_PROMA</name>
<dbReference type="HOGENOM" id="CLU_011543_3_3_3"/>
<dbReference type="SFLD" id="SFLDG01082">
    <property type="entry name" value="B12-binding_domain_containing"/>
    <property type="match status" value="1"/>
</dbReference>
<dbReference type="Proteomes" id="UP000001420">
    <property type="component" value="Chromosome"/>
</dbReference>
<dbReference type="InterPro" id="IPR007197">
    <property type="entry name" value="rSAM"/>
</dbReference>
<dbReference type="OrthoDB" id="9806827at2"/>
<reference evidence="2 3" key="1">
    <citation type="journal article" date="2003" name="Proc. Natl. Acad. Sci. U.S.A.">
        <title>Genome sequence of the cyanobacterium Prochlorococcus marinus SS120, a nearly minimal oxyphototrophic genome.</title>
        <authorList>
            <person name="Dufresne A."/>
            <person name="Salanoubat M."/>
            <person name="Partensky F."/>
            <person name="Artiguenave F."/>
            <person name="Axmann I.M."/>
            <person name="Barbe V."/>
            <person name="Duprat S."/>
            <person name="Galperin M.Y."/>
            <person name="Koonin E.V."/>
            <person name="Le Gall F."/>
            <person name="Makarova K.S."/>
            <person name="Ostrowski M."/>
            <person name="Oztas S."/>
            <person name="Robert C."/>
            <person name="Rogozin I.B."/>
            <person name="Scanlan D.J."/>
            <person name="Tandeau de Marsac N."/>
            <person name="Weissenbach J."/>
            <person name="Wincker P."/>
            <person name="Wolf Y.I."/>
            <person name="Hess W.R."/>
        </authorList>
    </citation>
    <scope>NUCLEOTIDE SEQUENCE [LARGE SCALE GENOMIC DNA]</scope>
    <source>
        <strain evidence="3">SARG / CCMP1375 / SS120</strain>
    </source>
</reference>
<dbReference type="Pfam" id="PF19864">
    <property type="entry name" value="Radical_SAM_N2"/>
    <property type="match status" value="1"/>
</dbReference>
<dbReference type="GO" id="GO:0003824">
    <property type="term" value="F:catalytic activity"/>
    <property type="evidence" value="ECO:0007669"/>
    <property type="project" value="InterPro"/>
</dbReference>
<proteinExistence type="predicted"/>
<dbReference type="PANTHER" id="PTHR42731">
    <property type="entry name" value="SLL1084 PROTEIN"/>
    <property type="match status" value="1"/>
</dbReference>
<keyword evidence="3" id="KW-1185">Reference proteome</keyword>
<gene>
    <name evidence="2" type="ordered locus">Pro_1868</name>
</gene>
<dbReference type="InterPro" id="IPR058240">
    <property type="entry name" value="rSAM_sf"/>
</dbReference>
<dbReference type="RefSeq" id="WP_011126017.1">
    <property type="nucleotide sequence ID" value="NC_005042.1"/>
</dbReference>
<dbReference type="AlphaFoldDB" id="Q7V9G5"/>
<dbReference type="PATRIC" id="fig|167539.5.peg.1970"/>
<dbReference type="SFLD" id="SFLDS00029">
    <property type="entry name" value="Radical_SAM"/>
    <property type="match status" value="1"/>
</dbReference>
<dbReference type="PANTHER" id="PTHR42731:SF1">
    <property type="entry name" value="RADICAL SAM DOMAIN PROTEIN"/>
    <property type="match status" value="1"/>
</dbReference>
<dbReference type="SMART" id="SM00729">
    <property type="entry name" value="Elp3"/>
    <property type="match status" value="1"/>
</dbReference>
<accession>Q7V9G5</accession>
<feature type="domain" description="Radical SAM core" evidence="1">
    <location>
        <begin position="193"/>
        <end position="414"/>
    </location>
</feature>
<dbReference type="EnsemblBacteria" id="AAQ00912">
    <property type="protein sequence ID" value="AAQ00912"/>
    <property type="gene ID" value="Pro_1868"/>
</dbReference>
<dbReference type="InterPro" id="IPR006638">
    <property type="entry name" value="Elp3/MiaA/NifB-like_rSAM"/>
</dbReference>